<evidence type="ECO:0000256" key="1">
    <source>
        <dbReference type="SAM" id="MobiDB-lite"/>
    </source>
</evidence>
<evidence type="ECO:0000313" key="3">
    <source>
        <dbReference type="Proteomes" id="UP000478052"/>
    </source>
</evidence>
<feature type="compositionally biased region" description="Polar residues" evidence="1">
    <location>
        <begin position="75"/>
        <end position="86"/>
    </location>
</feature>
<accession>A0A6G0Y8L0</accession>
<dbReference type="Proteomes" id="UP000478052">
    <property type="component" value="Unassembled WGS sequence"/>
</dbReference>
<feature type="region of interest" description="Disordered" evidence="1">
    <location>
        <begin position="347"/>
        <end position="367"/>
    </location>
</feature>
<feature type="non-terminal residue" evidence="2">
    <location>
        <position position="453"/>
    </location>
</feature>
<feature type="compositionally biased region" description="Low complexity" evidence="1">
    <location>
        <begin position="90"/>
        <end position="121"/>
    </location>
</feature>
<feature type="region of interest" description="Disordered" evidence="1">
    <location>
        <begin position="46"/>
        <end position="172"/>
    </location>
</feature>
<feature type="compositionally biased region" description="Polar residues" evidence="1">
    <location>
        <begin position="137"/>
        <end position="160"/>
    </location>
</feature>
<reference evidence="2 3" key="1">
    <citation type="submission" date="2019-08" db="EMBL/GenBank/DDBJ databases">
        <title>Whole genome of Aphis craccivora.</title>
        <authorList>
            <person name="Voronova N.V."/>
            <person name="Shulinski R.S."/>
            <person name="Bandarenka Y.V."/>
            <person name="Zhorov D.G."/>
            <person name="Warner D."/>
        </authorList>
    </citation>
    <scope>NUCLEOTIDE SEQUENCE [LARGE SCALE GENOMIC DNA]</scope>
    <source>
        <strain evidence="2">180601</strain>
        <tissue evidence="2">Whole Body</tissue>
    </source>
</reference>
<dbReference type="OrthoDB" id="6624809at2759"/>
<keyword evidence="3" id="KW-1185">Reference proteome</keyword>
<sequence>MFRYGGHHNVRHIRLPSRVIPSNIRPYDSSSSSTTINDAGENTATLESAAQPSSPHILRKSFSSNNGLGYDRNRGSVQDNKSSNYFGPNGLSSSSNTANAAGDDSAARSSSSRPLKKSFSSNDSVGYNRNRGPVQDMISSFSNNKSLRGLDKSNNNNDQIDMTLDDPSLQNRKDSMNYKGLNRINLSGLNNRNMQNDNISENQGIGKRQNIIISDIQDLPSMRQTMINPLVRRLGSLRQNSLPPSLNGDDIQRISDGNENSIITSMINSNKSTFNDGGQKIVSMTLTECCINNKCRMLKEGEKCDIGEYFKDMKNTKQQKGNNNFIISKLMSGKLMPSRLSSFNTFGDSLNEDSDTQETENPKNMRLGSMGYSTIFPSFGSSNGRPGMGMQGMGMPGMDSSFTIPEEIKPNYPYSEPFGVSEDEANEIRNDVLQKSNFYRKKFDLQPFTLDDQ</sequence>
<organism evidence="2 3">
    <name type="scientific">Aphis craccivora</name>
    <name type="common">Cowpea aphid</name>
    <dbReference type="NCBI Taxonomy" id="307492"/>
    <lineage>
        <taxon>Eukaryota</taxon>
        <taxon>Metazoa</taxon>
        <taxon>Ecdysozoa</taxon>
        <taxon>Arthropoda</taxon>
        <taxon>Hexapoda</taxon>
        <taxon>Insecta</taxon>
        <taxon>Pterygota</taxon>
        <taxon>Neoptera</taxon>
        <taxon>Paraneoptera</taxon>
        <taxon>Hemiptera</taxon>
        <taxon>Sternorrhyncha</taxon>
        <taxon>Aphidomorpha</taxon>
        <taxon>Aphidoidea</taxon>
        <taxon>Aphididae</taxon>
        <taxon>Aphidini</taxon>
        <taxon>Aphis</taxon>
        <taxon>Aphis</taxon>
    </lineage>
</organism>
<gene>
    <name evidence="2" type="ORF">FWK35_00025709</name>
</gene>
<dbReference type="EMBL" id="VUJU01005511">
    <property type="protein sequence ID" value="KAF0751010.1"/>
    <property type="molecule type" value="Genomic_DNA"/>
</dbReference>
<comment type="caution">
    <text evidence="2">The sequence shown here is derived from an EMBL/GenBank/DDBJ whole genome shotgun (WGS) entry which is preliminary data.</text>
</comment>
<evidence type="ECO:0000313" key="2">
    <source>
        <dbReference type="EMBL" id="KAF0751010.1"/>
    </source>
</evidence>
<dbReference type="AlphaFoldDB" id="A0A6G0Y8L0"/>
<protein>
    <submittedName>
        <fullName evidence="2">Golgi-associated plant pathogenesis-related protein 1</fullName>
    </submittedName>
</protein>
<proteinExistence type="predicted"/>
<name>A0A6G0Y8L0_APHCR</name>